<feature type="coiled-coil region" evidence="1">
    <location>
        <begin position="96"/>
        <end position="130"/>
    </location>
</feature>
<reference evidence="3" key="1">
    <citation type="journal article" date="2023" name="IScience">
        <title>Live-bearing cockroach genome reveals convergent evolutionary mechanisms linked to viviparity in insects and beyond.</title>
        <authorList>
            <person name="Fouks B."/>
            <person name="Harrison M.C."/>
            <person name="Mikhailova A.A."/>
            <person name="Marchal E."/>
            <person name="English S."/>
            <person name="Carruthers M."/>
            <person name="Jennings E.C."/>
            <person name="Chiamaka E.L."/>
            <person name="Frigard R.A."/>
            <person name="Pippel M."/>
            <person name="Attardo G.M."/>
            <person name="Benoit J.B."/>
            <person name="Bornberg-Bauer E."/>
            <person name="Tobe S.S."/>
        </authorList>
    </citation>
    <scope>NUCLEOTIDE SEQUENCE</scope>
    <source>
        <strain evidence="3">Stay&amp;Tobe</strain>
    </source>
</reference>
<keyword evidence="4" id="KW-1185">Reference proteome</keyword>
<dbReference type="InterPro" id="IPR007999">
    <property type="entry name" value="DUF745"/>
</dbReference>
<dbReference type="Proteomes" id="UP001233999">
    <property type="component" value="Unassembled WGS sequence"/>
</dbReference>
<evidence type="ECO:0000313" key="4">
    <source>
        <dbReference type="Proteomes" id="UP001233999"/>
    </source>
</evidence>
<reference evidence="3" key="2">
    <citation type="submission" date="2023-05" db="EMBL/GenBank/DDBJ databases">
        <authorList>
            <person name="Fouks B."/>
        </authorList>
    </citation>
    <scope>NUCLEOTIDE SEQUENCE</scope>
    <source>
        <strain evidence="3">Stay&amp;Tobe</strain>
        <tissue evidence="3">Testes</tissue>
    </source>
</reference>
<dbReference type="PANTHER" id="PTHR37161">
    <property type="entry name" value="HDC10475"/>
    <property type="match status" value="1"/>
</dbReference>
<gene>
    <name evidence="3" type="ORF">L9F63_019647</name>
</gene>
<feature type="region of interest" description="Disordered" evidence="2">
    <location>
        <begin position="222"/>
        <end position="241"/>
    </location>
</feature>
<dbReference type="Pfam" id="PF05335">
    <property type="entry name" value="DUF745"/>
    <property type="match status" value="1"/>
</dbReference>
<sequence>MQLSGSAFPVTRFSSANKILEMKRAAHHGQGSHPCTTGCKNKHTPGEEDFEKAKTTNIAQKAAHEAKAASEAQQTAGKEAAHVVKMQFAEKAYEAAQAAEAALDGKERVVEELEVELKEAKKVYKDECTSVHKIQQLDEEANKALLLAEHELQASEKAFELAKESLAEVKVIKEISDQILKEKTCILEKAKQRMEEVEEDLLDAQNDLENTRAAAQQAISSANAAKKNVDRNRRKLKSEIY</sequence>
<comment type="caution">
    <text evidence="3">The sequence shown here is derived from an EMBL/GenBank/DDBJ whole genome shotgun (WGS) entry which is preliminary data.</text>
</comment>
<accession>A0AAD7ZTU9</accession>
<dbReference type="PANTHER" id="PTHR37161:SF2">
    <property type="entry name" value="AT11648P-RELATED"/>
    <property type="match status" value="1"/>
</dbReference>
<evidence type="ECO:0000256" key="2">
    <source>
        <dbReference type="SAM" id="MobiDB-lite"/>
    </source>
</evidence>
<feature type="compositionally biased region" description="Basic and acidic residues" evidence="2">
    <location>
        <begin position="227"/>
        <end position="241"/>
    </location>
</feature>
<keyword evidence="1" id="KW-0175">Coiled coil</keyword>
<protein>
    <submittedName>
        <fullName evidence="3">Uncharacterized protein</fullName>
    </submittedName>
</protein>
<evidence type="ECO:0000256" key="1">
    <source>
        <dbReference type="SAM" id="Coils"/>
    </source>
</evidence>
<feature type="region of interest" description="Disordered" evidence="2">
    <location>
        <begin position="25"/>
        <end position="47"/>
    </location>
</feature>
<evidence type="ECO:0000313" key="3">
    <source>
        <dbReference type="EMBL" id="KAJ9586759.1"/>
    </source>
</evidence>
<organism evidence="3 4">
    <name type="scientific">Diploptera punctata</name>
    <name type="common">Pacific beetle cockroach</name>
    <dbReference type="NCBI Taxonomy" id="6984"/>
    <lineage>
        <taxon>Eukaryota</taxon>
        <taxon>Metazoa</taxon>
        <taxon>Ecdysozoa</taxon>
        <taxon>Arthropoda</taxon>
        <taxon>Hexapoda</taxon>
        <taxon>Insecta</taxon>
        <taxon>Pterygota</taxon>
        <taxon>Neoptera</taxon>
        <taxon>Polyneoptera</taxon>
        <taxon>Dictyoptera</taxon>
        <taxon>Blattodea</taxon>
        <taxon>Blaberoidea</taxon>
        <taxon>Blaberidae</taxon>
        <taxon>Diplopterinae</taxon>
        <taxon>Diploptera</taxon>
    </lineage>
</organism>
<proteinExistence type="predicted"/>
<dbReference type="AlphaFoldDB" id="A0AAD7ZTU9"/>
<name>A0AAD7ZTU9_DIPPU</name>
<dbReference type="EMBL" id="JASPKZ010006846">
    <property type="protein sequence ID" value="KAJ9586759.1"/>
    <property type="molecule type" value="Genomic_DNA"/>
</dbReference>